<evidence type="ECO:0000256" key="1">
    <source>
        <dbReference type="SAM" id="Phobius"/>
    </source>
</evidence>
<keyword evidence="1" id="KW-1133">Transmembrane helix</keyword>
<dbReference type="Proteomes" id="UP000195080">
    <property type="component" value="Chromosome"/>
</dbReference>
<feature type="transmembrane region" description="Helical" evidence="1">
    <location>
        <begin position="148"/>
        <end position="169"/>
    </location>
</feature>
<dbReference type="EMBL" id="CP147248">
    <property type="protein sequence ID" value="WYJ85819.1"/>
    <property type="molecule type" value="Genomic_DNA"/>
</dbReference>
<sequence>MKKKVKNVGSILISLGLGGIGGYFGGYLIAKNNLDLSVLDILIFVFALILSYILHIIIHEAGHGIFGKLTGYKMVSYRIFSFMWVWQTNGGVAYRRFNVPGTLGQCLMAPPTYEKGKFPFHLYLLGGVLANVIASGIVWILFGFHSLIAVAFIVTGLLTALTNAVPMGFNDGMSLKTATSSEEQQYLLYLQFEVNSLLNQGFSYIELPKAYFELVPAIPKQTYSNDYQQFLKIARFSEELDWKSLNKEMESLWLRLDELISIYQIEAKKEMIFSLAINNPEDQRLPQLWSDKKVQLSLKQPLMGNKRIEATYYYFVENDVKTALDCLKKGKSFVNKAPNLGDAKAELTLNDWLYKEILANNNKQFDQKK</sequence>
<proteinExistence type="predicted"/>
<feature type="transmembrane region" description="Helical" evidence="1">
    <location>
        <begin position="36"/>
        <end position="58"/>
    </location>
</feature>
<protein>
    <recommendedName>
        <fullName evidence="4">Peptidase M50 domain-containing protein</fullName>
    </recommendedName>
</protein>
<dbReference type="RefSeq" id="WP_086444265.1">
    <property type="nucleotide sequence ID" value="NZ_CP147248.1"/>
</dbReference>
<organism evidence="2 3">
    <name type="scientific">Candidatus Enterococcus lemimoniae</name>
    <dbReference type="NCBI Taxonomy" id="1834167"/>
    <lineage>
        <taxon>Bacteria</taxon>
        <taxon>Bacillati</taxon>
        <taxon>Bacillota</taxon>
        <taxon>Bacilli</taxon>
        <taxon>Lactobacillales</taxon>
        <taxon>Enterococcaceae</taxon>
        <taxon>Enterococcus</taxon>
    </lineage>
</organism>
<feature type="transmembrane region" description="Helical" evidence="1">
    <location>
        <begin position="12"/>
        <end position="30"/>
    </location>
</feature>
<keyword evidence="1" id="KW-0472">Membrane</keyword>
<feature type="transmembrane region" description="Helical" evidence="1">
    <location>
        <begin position="122"/>
        <end position="142"/>
    </location>
</feature>
<keyword evidence="3" id="KW-1185">Reference proteome</keyword>
<evidence type="ECO:0008006" key="4">
    <source>
        <dbReference type="Google" id="ProtNLM"/>
    </source>
</evidence>
<evidence type="ECO:0000313" key="3">
    <source>
        <dbReference type="Proteomes" id="UP000195080"/>
    </source>
</evidence>
<name>A0ABZ2T4N4_9ENTE</name>
<evidence type="ECO:0000313" key="2">
    <source>
        <dbReference type="EMBL" id="WYJ85819.1"/>
    </source>
</evidence>
<reference evidence="3" key="1">
    <citation type="submission" date="2017-05" db="EMBL/GenBank/DDBJ databases">
        <title>The Genome Sequence of EEnterococcus faecalis 9F2_4866.</title>
        <authorList>
            <consortium name="The Broad Institute Genomics Platform"/>
            <consortium name="The Broad Institute Genomic Center for Infectious Diseases"/>
            <person name="Earl A."/>
            <person name="Manson A."/>
            <person name="Schwartman J."/>
            <person name="Gilmore M."/>
            <person name="Abouelleil A."/>
            <person name="Cao P."/>
            <person name="Chapman S."/>
            <person name="Cusick C."/>
            <person name="Shea T."/>
            <person name="Young S."/>
            <person name="Neafsey D."/>
            <person name="Nusbaum C."/>
            <person name="Birren B."/>
        </authorList>
    </citation>
    <scope>NUCLEOTIDE SEQUENCE [LARGE SCALE GENOMIC DNA]</scope>
    <source>
        <strain evidence="3">12C11_DIV0727</strain>
    </source>
</reference>
<gene>
    <name evidence="2" type="ORF">A5866_000896</name>
</gene>
<accession>A0ABZ2T4N4</accession>
<reference evidence="2 3" key="2">
    <citation type="submission" date="2024-03" db="EMBL/GenBank/DDBJ databases">
        <title>The Genome Sequence of Enterococcus sp. DIV0727d.</title>
        <authorList>
            <consortium name="The Broad Institute Genomics Platform"/>
            <consortium name="The Broad Institute Microbial Omics Core"/>
            <consortium name="The Broad Institute Genomic Center for Infectious Diseases"/>
            <person name="Earl A."/>
            <person name="Manson A."/>
            <person name="Gilmore M."/>
            <person name="Schwartman J."/>
            <person name="Shea T."/>
            <person name="Abouelleil A."/>
            <person name="Cao P."/>
            <person name="Chapman S."/>
            <person name="Cusick C."/>
            <person name="Young S."/>
            <person name="Neafsey D."/>
            <person name="Nusbaum C."/>
            <person name="Birren B."/>
        </authorList>
    </citation>
    <scope>NUCLEOTIDE SEQUENCE [LARGE SCALE GENOMIC DNA]</scope>
    <source>
        <strain evidence="2 3">12C11_DIV0727</strain>
    </source>
</reference>
<keyword evidence="1" id="KW-0812">Transmembrane</keyword>